<feature type="region of interest" description="Disordered" evidence="3">
    <location>
        <begin position="2513"/>
        <end position="2565"/>
    </location>
</feature>
<feature type="region of interest" description="Disordered" evidence="3">
    <location>
        <begin position="2020"/>
        <end position="2125"/>
    </location>
</feature>
<gene>
    <name evidence="4" type="ORF">SO694_00075183</name>
</gene>
<dbReference type="PROSITE" id="PS50294">
    <property type="entry name" value="WD_REPEATS_REGION"/>
    <property type="match status" value="2"/>
</dbReference>
<feature type="compositionally biased region" description="Basic and acidic residues" evidence="3">
    <location>
        <begin position="3121"/>
        <end position="3132"/>
    </location>
</feature>
<evidence type="ECO:0000313" key="5">
    <source>
        <dbReference type="Proteomes" id="UP001363151"/>
    </source>
</evidence>
<keyword evidence="1" id="KW-0853">WD repeat</keyword>
<dbReference type="Gene3D" id="2.130.10.10">
    <property type="entry name" value="YVTN repeat-like/Quinoprotein amine dehydrogenase"/>
    <property type="match status" value="2"/>
</dbReference>
<feature type="compositionally biased region" description="Low complexity" evidence="3">
    <location>
        <begin position="2105"/>
        <end position="2119"/>
    </location>
</feature>
<comment type="caution">
    <text evidence="4">The sequence shown here is derived from an EMBL/GenBank/DDBJ whole genome shotgun (WGS) entry which is preliminary data.</text>
</comment>
<evidence type="ECO:0000256" key="1">
    <source>
        <dbReference type="PROSITE-ProRule" id="PRU00221"/>
    </source>
</evidence>
<dbReference type="InterPro" id="IPR015943">
    <property type="entry name" value="WD40/YVTN_repeat-like_dom_sf"/>
</dbReference>
<protein>
    <submittedName>
        <fullName evidence="4">Uncharacterized protein</fullName>
    </submittedName>
</protein>
<evidence type="ECO:0000256" key="3">
    <source>
        <dbReference type="SAM" id="MobiDB-lite"/>
    </source>
</evidence>
<feature type="compositionally biased region" description="Acidic residues" evidence="3">
    <location>
        <begin position="359"/>
        <end position="368"/>
    </location>
</feature>
<reference evidence="4 5" key="1">
    <citation type="submission" date="2024-03" db="EMBL/GenBank/DDBJ databases">
        <title>Aureococcus anophagefferens CCMP1851 and Kratosvirus quantuckense: Draft genome of a second virus-susceptible host strain in the model system.</title>
        <authorList>
            <person name="Chase E."/>
            <person name="Truchon A.R."/>
            <person name="Schepens W."/>
            <person name="Wilhelm S.W."/>
        </authorList>
    </citation>
    <scope>NUCLEOTIDE SEQUENCE [LARGE SCALE GENOMIC DNA]</scope>
    <source>
        <strain evidence="4 5">CCMP1851</strain>
    </source>
</reference>
<feature type="compositionally biased region" description="Basic residues" evidence="3">
    <location>
        <begin position="3226"/>
        <end position="3237"/>
    </location>
</feature>
<feature type="compositionally biased region" description="Acidic residues" evidence="3">
    <location>
        <begin position="413"/>
        <end position="425"/>
    </location>
</feature>
<feature type="compositionally biased region" description="Low complexity" evidence="3">
    <location>
        <begin position="983"/>
        <end position="992"/>
    </location>
</feature>
<dbReference type="CDD" id="cd22249">
    <property type="entry name" value="UDM1_RNF168_RNF169-like"/>
    <property type="match status" value="1"/>
</dbReference>
<feature type="region of interest" description="Disordered" evidence="3">
    <location>
        <begin position="1043"/>
        <end position="1121"/>
    </location>
</feature>
<feature type="region of interest" description="Disordered" evidence="3">
    <location>
        <begin position="961"/>
        <end position="992"/>
    </location>
</feature>
<feature type="compositionally biased region" description="Basic and acidic residues" evidence="3">
    <location>
        <begin position="2051"/>
        <end position="2077"/>
    </location>
</feature>
<dbReference type="SMART" id="SM00320">
    <property type="entry name" value="WD40"/>
    <property type="match status" value="6"/>
</dbReference>
<sequence length="3305" mass="355337">MAPLQLAHETLLRRHQLRGSVLPILTMAYNASRQHLLTADEQALRLFSTRKELSVLWLDPESPSPMILLHHAIHDVYIVVYDDQPADHPDACAVQILHASLAPLLRWRPHDGAVAAAVLHPSSGVLVTSGSEGQLRLWQLSAAPSSPGGGSRRGEAEPPKDDLALIVSPVASLNEHQPRGAISTLHVSSGDGGLLIGAIDGTVWVWRLFPSPSDSTALTVASRPGSPEISPPPGGVAPRLVLCWEATPPADDGDDDDEAPSITCLQTLDAGRIAVGFDDGVVAIWGIQLFDGFGSAAAGSAPELCCTIDAHVLEPESDDDDSSSDEESSDEESELDDDDDDKQKDKEDKSQSGAGSGDSGDDDDDDDGVSLPDESGGVFEIRAVRSLGDDGGPMELFTCGGSARRVRHWLVGGDDDDDDDDEAEAEERSQASGDAGSRGDVGSAGSRSDRLKVRELSAHGVAEEFEPAEGDAYTSWVQATIKATPMRLELLELGMGAESIARRLLLAATSGGLVTLYEILAPEWRVATCADRLLQLRRGALVDWEEKAGEAAALGDPSEHCVLALTDGGHVEALAVSGAGVFHRSPPPEPPLPVATVAASTLKSGDRRPPAKRIARGRAPLVGLGRHATATERVALGWMPASASVVVGRSDGVLEVVAPDWKAALLELGCRAADAARAKRRGDARAGGSTTLVCVGDAEGGLRLWTLRPPHRGGAKCLWSTDAHTGAVVALAAGALSAVAAHPAEKTALKPLGRRLGALVASAAADGVVKLWRLVHGGRGLVTVGYFIVGGAVTALAVATPPPGDLVDEHRGGAALVVAGFSSGLVEAWPLDARDAAGEAEPSREVERSVHRSGHLHEVTALDAFPGQGVLLSASLDRSVALWRARPADDAGLELLKCVALGHPIYSAVLVRRRGALDAIVADGAHVSRVSLRGDAAAVEGPSLLNERSHRVSRVSLAQSSTISGTAASTPQLAADPRPPPAGLAGVAGSAGSAASVDDHSASLSFATVSLQAPSAAQAFASAAALGDLVSSGALPRQSEIARSSFLGGNLRARTPQPPPPPRGRTPSASSWLASPDPYASGDHSRVQSPWRTEREVERSRRESVVTPGSAPPRRDSLSQGVWNLAFDRQPTTADESPGPGEYLFAEAPDTIQDISAKLLEQTAAFAPALPASRERRENLPAMGSRPATADEDVAAAAGSKADASDDAQLAAEALITQSGPAPPAPELEALPTSTQLAAYPDLVVAFKQRDLGKGFLPGAALPMVLKNWWKGPDGLPITDAHVLEACLKTSIFREADEEAAASMGDEEDDDDFDVVSIDELRNLREIRLERRKNYKRRGAKVTFDELCLVAEKLCGVVGAAPPREGGLNVSRTLSRGGGGWVRREPSRDGPAKAYRLMSRERKRLVYGDVGEPALVRVDLAASVAPLEGPNCAEARRARLLTSRDNYRMETPPPMGDARARLGTPQSPNGRSSRGSRDDAFPAARRMPRLPQNVPEPFEHLFVDPLMQTARDCLATGNPNPSGSGFEQDGDAPQPPVMNGRTAVREARRVFEGYAEELASAAATKRPPRGLAEATYLLFRQRFGPRQIAEAHIVALLDALFAHGTEAPVLGALSRFIDVKPALVEMFEDGRASLGDNDSHQSAPRADWRALPINSARTYVDTLAWLRDRGCLFRDAPMDAGGGRGLRSTVGAEGSLFGGGAHFRTTATGRATVSGDALRHLSVSRRAAASCVRQLAPSPSVASTVVEALANVPGLDESPLGHWDEHVDAEAFAELLTTRVVAADEVTRAAQAKLFALERPDRVLSTAGSGKGKPSKRGSRGDKDAAWPESLKELKRLLLRFVAADPARSGAISGAAFCRAMRVGLKAKGGNDGGWGPWTPPSELPRDESLLAENERGLQHLLVFYRDMYDQQVAYIDFWAMLWTEATLHRRLPLLEELYAIAIDQLIGIDDEVGAALRAFVMHVDRKELPKVEEKDKREDAPGPGRPVLEPVEVKPSLLALAFPGQLDMGDLDRVPDLHPGTLTIARPPDAARDRERDVFGDTEGASRAATAHDEREDRPDRSISEERRASLREKSTSTRASGVALVQDDVSSHVDVAPEPPEAFRPAASFSRSLQSSASRDDFRDESVDVHSTIQTLPRSFTAAGAQAAAQLMLDGLARHHAAEALTHARAAASHATLALTYADAALPANKGGTILTRLAASGPGKPPRPPQVRGTFAYQGDPFFAPQVTKQTRATKADARAAAARALARGASPLLKTSLDVLRVQSMTGQYDSFGRAFSPVRYLSLDEAEQLQRDIDAAQDEADAKRLAKTHSKAVAPKEKPKKVDKAAEQRRLLEEEAKRRQEEAMRRHEEELERRRQEEEAQAKAAEEAKKRAEEKAAMDEAAAKKKAEEEEAARLKAEQERRLKDLEAAKQAEAREKAEAKRRQAEEERAAADAEKKRLKEVAAAEKEARKQAEREARKRQEGERQAMYQEERLGHMMREQLREERAAAERKRLQDIKDAEIAREAEENRLMEEAEEEGEFLREEEREKARAAQEALEREKQEREREEFERAEREREYEECYQMQAEEEYERQRLAVEAEEERKRKAKEEALRERLDAEGRMKEENERSTMITNTLKVRPTNAGLFRVAKQKRASIAFKDKLLGKVAQRRATVAAAKQAEEEAAKLEAEAAATARKMGDLSSMMSATSSGAASQEPAQADDDDDGDRPLFGCSMAFSADLRYDPFAEDLRSTKQPAAPVGSAVAAMRAKQDDAGAGGFDETSLEDDRLPEAVLRCFREAAGGGPQAFYDAVSDLYTPEEEAAGANEADVVVAHPNVWEKYFEAKLDEVFRTDDVANPRTAKESPEDHRARLEDVLRQSSGLFAALGNRRAKDLLGDANTQDAARAYRRVLAGRPEDGGSVATQQSADLGAANMPSPDDTAPLAFGVVKHASVPRRGAAAYFNVDLDTPNCILTVMLVCFKGDADLLVSRGRIPSASDADWQDTSLGQEKRVVVAPEDDRYGSGKHAIAIRATHADGCSFAVYAATTGATKASVASEPMRALEPRLRKLKLLGEMGTGALLRDFGAAANDAAELVAREVALEQAIASGMRADELVSRSDFQSEQKRNEELRREAKRVAMEVGSKRDLGDAAGGDEAPGPAAAPGDIEPDHIDAKLDQRDLEEAWNVSLSELDNEDNAEDAVAFEKLLYRVGVAQMQAENASKPLQRDRHLDARAPASASSPGKRKKRRRRKKRSEVMEPGETVDDLDARMRAFVGTNGNWNKGVNARKAPREPFRLKVPKPLKYHLLLDDCLHQPPKDGES</sequence>
<keyword evidence="2" id="KW-0175">Coiled coil</keyword>
<dbReference type="Proteomes" id="UP001363151">
    <property type="component" value="Unassembled WGS sequence"/>
</dbReference>
<dbReference type="InterPro" id="IPR036322">
    <property type="entry name" value="WD40_repeat_dom_sf"/>
</dbReference>
<feature type="region of interest" description="Disordered" evidence="3">
    <location>
        <begin position="3121"/>
        <end position="3153"/>
    </location>
</feature>
<feature type="compositionally biased region" description="Acidic residues" evidence="3">
    <location>
        <begin position="315"/>
        <end position="340"/>
    </location>
</feature>
<feature type="compositionally biased region" description="Basic and acidic residues" evidence="3">
    <location>
        <begin position="2030"/>
        <end position="2040"/>
    </location>
</feature>
<feature type="region of interest" description="Disordered" evidence="3">
    <location>
        <begin position="2600"/>
        <end position="2619"/>
    </location>
</feature>
<evidence type="ECO:0000313" key="4">
    <source>
        <dbReference type="EMBL" id="KAK7230819.1"/>
    </source>
</evidence>
<dbReference type="PROSITE" id="PS50082">
    <property type="entry name" value="WD_REPEATS_2"/>
    <property type="match status" value="2"/>
</dbReference>
<feature type="compositionally biased region" description="Polar residues" evidence="3">
    <location>
        <begin position="1464"/>
        <end position="1473"/>
    </location>
</feature>
<feature type="coiled-coil region" evidence="2">
    <location>
        <begin position="2654"/>
        <end position="2681"/>
    </location>
</feature>
<feature type="region of interest" description="Disordered" evidence="3">
    <location>
        <begin position="1443"/>
        <end position="1492"/>
    </location>
</feature>
<feature type="compositionally biased region" description="Basic and acidic residues" evidence="3">
    <location>
        <begin position="2600"/>
        <end position="2613"/>
    </location>
</feature>
<dbReference type="EMBL" id="JBBJCI010000423">
    <property type="protein sequence ID" value="KAK7230819.1"/>
    <property type="molecule type" value="Genomic_DNA"/>
</dbReference>
<feature type="region of interest" description="Disordered" evidence="3">
    <location>
        <begin position="3204"/>
        <end position="3247"/>
    </location>
</feature>
<dbReference type="PANTHER" id="PTHR31765">
    <property type="entry name" value="PROTEIN CBG12783"/>
    <property type="match status" value="1"/>
</dbReference>
<feature type="compositionally biased region" description="Low complexity" evidence="3">
    <location>
        <begin position="2686"/>
        <end position="2698"/>
    </location>
</feature>
<feature type="compositionally biased region" description="Low complexity" evidence="3">
    <location>
        <begin position="3137"/>
        <end position="3149"/>
    </location>
</feature>
<feature type="region of interest" description="Disordered" evidence="3">
    <location>
        <begin position="1971"/>
        <end position="1990"/>
    </location>
</feature>
<evidence type="ECO:0000256" key="2">
    <source>
        <dbReference type="SAM" id="Coils"/>
    </source>
</evidence>
<feature type="region of interest" description="Disordered" evidence="3">
    <location>
        <begin position="1514"/>
        <end position="1536"/>
    </location>
</feature>
<dbReference type="PANTHER" id="PTHR31765:SF3">
    <property type="entry name" value="TRANSLATION INITIATION FACTOR IF-2"/>
    <property type="match status" value="1"/>
</dbReference>
<feature type="region of interest" description="Disordered" evidence="3">
    <location>
        <begin position="1804"/>
        <end position="1825"/>
    </location>
</feature>
<proteinExistence type="predicted"/>
<keyword evidence="5" id="KW-1185">Reference proteome</keyword>
<feature type="compositionally biased region" description="Basic and acidic residues" evidence="3">
    <location>
        <begin position="1092"/>
        <end position="1104"/>
    </location>
</feature>
<feature type="region of interest" description="Disordered" evidence="3">
    <location>
        <begin position="2686"/>
        <end position="2711"/>
    </location>
</feature>
<organism evidence="4 5">
    <name type="scientific">Aureococcus anophagefferens</name>
    <name type="common">Harmful bloom alga</name>
    <dbReference type="NCBI Taxonomy" id="44056"/>
    <lineage>
        <taxon>Eukaryota</taxon>
        <taxon>Sar</taxon>
        <taxon>Stramenopiles</taxon>
        <taxon>Ochrophyta</taxon>
        <taxon>Pelagophyceae</taxon>
        <taxon>Pelagomonadales</taxon>
        <taxon>Pelagomonadaceae</taxon>
        <taxon>Aureococcus</taxon>
    </lineage>
</organism>
<feature type="region of interest" description="Disordered" evidence="3">
    <location>
        <begin position="410"/>
        <end position="449"/>
    </location>
</feature>
<feature type="compositionally biased region" description="Basic and acidic residues" evidence="3">
    <location>
        <begin position="2319"/>
        <end position="2481"/>
    </location>
</feature>
<feature type="region of interest" description="Disordered" evidence="3">
    <location>
        <begin position="1369"/>
        <end position="1389"/>
    </location>
</feature>
<dbReference type="InterPro" id="IPR001680">
    <property type="entry name" value="WD40_rpt"/>
</dbReference>
<feature type="compositionally biased region" description="Basic and acidic residues" evidence="3">
    <location>
        <begin position="341"/>
        <end position="350"/>
    </location>
</feature>
<feature type="compositionally biased region" description="Basic and acidic residues" evidence="3">
    <location>
        <begin position="2525"/>
        <end position="2564"/>
    </location>
</feature>
<feature type="region of interest" description="Disordered" evidence="3">
    <location>
        <begin position="314"/>
        <end position="377"/>
    </location>
</feature>
<feature type="repeat" description="WD" evidence="1">
    <location>
        <begin position="852"/>
        <end position="883"/>
    </location>
</feature>
<dbReference type="SUPFAM" id="SSF50978">
    <property type="entry name" value="WD40 repeat-like"/>
    <property type="match status" value="2"/>
</dbReference>
<feature type="region of interest" description="Disordered" evidence="3">
    <location>
        <begin position="2305"/>
        <end position="2481"/>
    </location>
</feature>
<name>A0ABR1FHD8_AURAN</name>
<feature type="region of interest" description="Disordered" evidence="3">
    <location>
        <begin position="1170"/>
        <end position="1203"/>
    </location>
</feature>
<accession>A0ABR1FHD8</accession>
<feature type="compositionally biased region" description="Polar residues" evidence="3">
    <location>
        <begin position="961"/>
        <end position="972"/>
    </location>
</feature>
<feature type="compositionally biased region" description="Basic and acidic residues" evidence="3">
    <location>
        <begin position="1971"/>
        <end position="1981"/>
    </location>
</feature>
<feature type="repeat" description="WD" evidence="1">
    <location>
        <begin position="107"/>
        <end position="141"/>
    </location>
</feature>